<dbReference type="RefSeq" id="WP_279528185.1">
    <property type="nucleotide sequence ID" value="NZ_CP122312.1"/>
</dbReference>
<evidence type="ECO:0000313" key="4">
    <source>
        <dbReference type="Proteomes" id="UP001596447"/>
    </source>
</evidence>
<feature type="transmembrane region" description="Helical" evidence="1">
    <location>
        <begin position="12"/>
        <end position="34"/>
    </location>
</feature>
<keyword evidence="1" id="KW-0472">Membrane</keyword>
<sequence>MPLLPMPVVDELILQLNLGQVLLALFVLSVVGVLPKNSQRLVALNTLAFGVLFLVTPTSLAPSHYKYLGLALLVVGPMLYTTSNQ</sequence>
<evidence type="ECO:0000259" key="2">
    <source>
        <dbReference type="Pfam" id="PF26028"/>
    </source>
</evidence>
<protein>
    <recommendedName>
        <fullName evidence="2">DUF8006 domain-containing protein</fullName>
    </recommendedName>
</protein>
<dbReference type="Proteomes" id="UP001596447">
    <property type="component" value="Unassembled WGS sequence"/>
</dbReference>
<organism evidence="3 4">
    <name type="scientific">Halospeciosus flavus</name>
    <dbReference type="NCBI Taxonomy" id="3032283"/>
    <lineage>
        <taxon>Archaea</taxon>
        <taxon>Methanobacteriati</taxon>
        <taxon>Methanobacteriota</taxon>
        <taxon>Stenosarchaea group</taxon>
        <taxon>Halobacteria</taxon>
        <taxon>Halobacteriales</taxon>
        <taxon>Halobacteriaceae</taxon>
        <taxon>Halospeciosus</taxon>
    </lineage>
</organism>
<dbReference type="InterPro" id="IPR058319">
    <property type="entry name" value="DUF8006"/>
</dbReference>
<keyword evidence="4" id="KW-1185">Reference proteome</keyword>
<comment type="caution">
    <text evidence="3">The sequence shown here is derived from an EMBL/GenBank/DDBJ whole genome shotgun (WGS) entry which is preliminary data.</text>
</comment>
<feature type="domain" description="DUF8006" evidence="2">
    <location>
        <begin position="4"/>
        <end position="84"/>
    </location>
</feature>
<reference evidence="3 4" key="1">
    <citation type="journal article" date="2019" name="Int. J. Syst. Evol. Microbiol.">
        <title>The Global Catalogue of Microorganisms (GCM) 10K type strain sequencing project: providing services to taxonomists for standard genome sequencing and annotation.</title>
        <authorList>
            <consortium name="The Broad Institute Genomics Platform"/>
            <consortium name="The Broad Institute Genome Sequencing Center for Infectious Disease"/>
            <person name="Wu L."/>
            <person name="Ma J."/>
        </authorList>
    </citation>
    <scope>NUCLEOTIDE SEQUENCE [LARGE SCALE GENOMIC DNA]</scope>
    <source>
        <strain evidence="3 4">XZGYJ-43</strain>
    </source>
</reference>
<dbReference type="Pfam" id="PF26028">
    <property type="entry name" value="DUF8006"/>
    <property type="match status" value="1"/>
</dbReference>
<dbReference type="AlphaFoldDB" id="A0ABD5Z8B3"/>
<dbReference type="EMBL" id="JBHTAR010000011">
    <property type="protein sequence ID" value="MFC7201440.1"/>
    <property type="molecule type" value="Genomic_DNA"/>
</dbReference>
<proteinExistence type="predicted"/>
<gene>
    <name evidence="3" type="ORF">ACFQJ9_18870</name>
</gene>
<name>A0ABD5Z8B3_9EURY</name>
<evidence type="ECO:0000256" key="1">
    <source>
        <dbReference type="SAM" id="Phobius"/>
    </source>
</evidence>
<evidence type="ECO:0000313" key="3">
    <source>
        <dbReference type="EMBL" id="MFC7201440.1"/>
    </source>
</evidence>
<keyword evidence="1" id="KW-1133">Transmembrane helix</keyword>
<feature type="transmembrane region" description="Helical" evidence="1">
    <location>
        <begin position="41"/>
        <end position="61"/>
    </location>
</feature>
<accession>A0ABD5Z8B3</accession>
<keyword evidence="1" id="KW-0812">Transmembrane</keyword>